<proteinExistence type="predicted"/>
<evidence type="ECO:0000313" key="8">
    <source>
        <dbReference type="Proteomes" id="UP001162480"/>
    </source>
</evidence>
<dbReference type="InterPro" id="IPR017907">
    <property type="entry name" value="Znf_RING_CS"/>
</dbReference>
<reference evidence="7" key="1">
    <citation type="submission" date="2023-08" db="EMBL/GenBank/DDBJ databases">
        <authorList>
            <person name="Alioto T."/>
            <person name="Alioto T."/>
            <person name="Gomez Garrido J."/>
        </authorList>
    </citation>
    <scope>NUCLEOTIDE SEQUENCE</scope>
</reference>
<dbReference type="PANTHER" id="PTHR23041:SF78">
    <property type="entry name" value="E3 UBIQUITIN-PROTEIN LIGASE RNF4"/>
    <property type="match status" value="1"/>
</dbReference>
<gene>
    <name evidence="7" type="ORF">OCTVUL_1B029496</name>
</gene>
<evidence type="ECO:0000256" key="5">
    <source>
        <dbReference type="SAM" id="MobiDB-lite"/>
    </source>
</evidence>
<dbReference type="GO" id="GO:0008270">
    <property type="term" value="F:zinc ion binding"/>
    <property type="evidence" value="ECO:0007669"/>
    <property type="project" value="UniProtKB-KW"/>
</dbReference>
<dbReference type="InterPro" id="IPR001841">
    <property type="entry name" value="Znf_RING"/>
</dbReference>
<dbReference type="SUPFAM" id="SSF57850">
    <property type="entry name" value="RING/U-box"/>
    <property type="match status" value="1"/>
</dbReference>
<evidence type="ECO:0000256" key="3">
    <source>
        <dbReference type="ARBA" id="ARBA00022833"/>
    </source>
</evidence>
<protein>
    <submittedName>
        <fullName evidence="7">E3 ubiquitin-protein ligase RNF4</fullName>
    </submittedName>
</protein>
<name>A0AA36BSB3_OCTVU</name>
<dbReference type="PROSITE" id="PS00518">
    <property type="entry name" value="ZF_RING_1"/>
    <property type="match status" value="1"/>
</dbReference>
<feature type="compositionally biased region" description="Polar residues" evidence="5">
    <location>
        <begin position="158"/>
        <end position="167"/>
    </location>
</feature>
<dbReference type="InterPro" id="IPR013083">
    <property type="entry name" value="Znf_RING/FYVE/PHD"/>
</dbReference>
<dbReference type="PROSITE" id="PS50089">
    <property type="entry name" value="ZF_RING_2"/>
    <property type="match status" value="1"/>
</dbReference>
<evidence type="ECO:0000256" key="4">
    <source>
        <dbReference type="PROSITE-ProRule" id="PRU00175"/>
    </source>
</evidence>
<dbReference type="AlphaFoldDB" id="A0AA36BSB3"/>
<sequence>MASQVKKKKQLKIDGKEVCSKNNTFKSRRATDSTTWAVLHTMPNFGSSYTANSMEPTYIYDLSDDDGLMSDATTIICDSPSEPTTDNLHDMSCYISDDVVSEESIIICDTPRRITRGAVHTRRTAATKRLRKQNRSKNNNIGSSANDPILISDEPIIENSSNRENVASTSETESESQRTSPAAQICPLCLETFENIRSKNIKFRATLCGHIFCEMCLSKCPTLNYKCPVCRKPVKPKQFIHLFL</sequence>
<dbReference type="PANTHER" id="PTHR23041">
    <property type="entry name" value="RING FINGER DOMAIN-CONTAINING"/>
    <property type="match status" value="1"/>
</dbReference>
<keyword evidence="8" id="KW-1185">Reference proteome</keyword>
<evidence type="ECO:0000259" key="6">
    <source>
        <dbReference type="PROSITE" id="PS50089"/>
    </source>
</evidence>
<dbReference type="Proteomes" id="UP001162480">
    <property type="component" value="Chromosome 22"/>
</dbReference>
<feature type="region of interest" description="Disordered" evidence="5">
    <location>
        <begin position="118"/>
        <end position="179"/>
    </location>
</feature>
<keyword evidence="3" id="KW-0862">Zinc</keyword>
<keyword evidence="1" id="KW-0479">Metal-binding</keyword>
<evidence type="ECO:0000256" key="1">
    <source>
        <dbReference type="ARBA" id="ARBA00022723"/>
    </source>
</evidence>
<keyword evidence="2 4" id="KW-0863">Zinc-finger</keyword>
<dbReference type="Gene3D" id="3.30.40.10">
    <property type="entry name" value="Zinc/RING finger domain, C3HC4 (zinc finger)"/>
    <property type="match status" value="1"/>
</dbReference>
<dbReference type="Pfam" id="PF14634">
    <property type="entry name" value="zf-RING_5"/>
    <property type="match status" value="1"/>
</dbReference>
<feature type="compositionally biased region" description="Polar residues" evidence="5">
    <location>
        <begin position="136"/>
        <end position="146"/>
    </location>
</feature>
<dbReference type="SMART" id="SM00184">
    <property type="entry name" value="RING"/>
    <property type="match status" value="1"/>
</dbReference>
<evidence type="ECO:0000256" key="2">
    <source>
        <dbReference type="ARBA" id="ARBA00022771"/>
    </source>
</evidence>
<accession>A0AA36BSB3</accession>
<feature type="compositionally biased region" description="Basic residues" evidence="5">
    <location>
        <begin position="118"/>
        <end position="135"/>
    </location>
</feature>
<feature type="domain" description="RING-type" evidence="6">
    <location>
        <begin position="186"/>
        <end position="231"/>
    </location>
</feature>
<dbReference type="InterPro" id="IPR047134">
    <property type="entry name" value="RNF4"/>
</dbReference>
<evidence type="ECO:0000313" key="7">
    <source>
        <dbReference type="EMBL" id="CAI9738731.1"/>
    </source>
</evidence>
<organism evidence="7 8">
    <name type="scientific">Octopus vulgaris</name>
    <name type="common">Common octopus</name>
    <dbReference type="NCBI Taxonomy" id="6645"/>
    <lineage>
        <taxon>Eukaryota</taxon>
        <taxon>Metazoa</taxon>
        <taxon>Spiralia</taxon>
        <taxon>Lophotrochozoa</taxon>
        <taxon>Mollusca</taxon>
        <taxon>Cephalopoda</taxon>
        <taxon>Coleoidea</taxon>
        <taxon>Octopodiformes</taxon>
        <taxon>Octopoda</taxon>
        <taxon>Incirrata</taxon>
        <taxon>Octopodidae</taxon>
        <taxon>Octopus</taxon>
    </lineage>
</organism>
<dbReference type="EMBL" id="OX597835">
    <property type="protein sequence ID" value="CAI9738731.1"/>
    <property type="molecule type" value="Genomic_DNA"/>
</dbReference>